<dbReference type="AlphaFoldDB" id="A0A1A9WQS9"/>
<keyword evidence="7" id="KW-1185">Reference proteome</keyword>
<feature type="domain" description="PI31 proteasome regulator N-terminal" evidence="5">
    <location>
        <begin position="121"/>
        <end position="259"/>
    </location>
</feature>
<evidence type="ECO:0000256" key="3">
    <source>
        <dbReference type="ARBA" id="ARBA00022942"/>
    </source>
</evidence>
<dbReference type="PANTHER" id="PTHR13266">
    <property type="entry name" value="PROTEASOME INHIBITOR"/>
    <property type="match status" value="1"/>
</dbReference>
<evidence type="ECO:0000259" key="5">
    <source>
        <dbReference type="Pfam" id="PF11566"/>
    </source>
</evidence>
<dbReference type="Proteomes" id="UP000091820">
    <property type="component" value="Unassembled WGS sequence"/>
</dbReference>
<dbReference type="STRING" id="37001.A0A1A9WQS9"/>
<reference evidence="7" key="1">
    <citation type="submission" date="2014-03" db="EMBL/GenBank/DDBJ databases">
        <authorList>
            <person name="Aksoy S."/>
            <person name="Warren W."/>
            <person name="Wilson R.K."/>
        </authorList>
    </citation>
    <scope>NUCLEOTIDE SEQUENCE [LARGE SCALE GENOMIC DNA]</scope>
    <source>
        <strain evidence="7">IAEA</strain>
    </source>
</reference>
<dbReference type="GO" id="GO:0043161">
    <property type="term" value="P:proteasome-mediated ubiquitin-dependent protein catabolic process"/>
    <property type="evidence" value="ECO:0007669"/>
    <property type="project" value="InterPro"/>
</dbReference>
<dbReference type="GO" id="GO:0004866">
    <property type="term" value="F:endopeptidase inhibitor activity"/>
    <property type="evidence" value="ECO:0007669"/>
    <property type="project" value="InterPro"/>
</dbReference>
<proteinExistence type="inferred from homology"/>
<accession>A0A1A9WQS9</accession>
<dbReference type="GO" id="GO:0070628">
    <property type="term" value="F:proteasome binding"/>
    <property type="evidence" value="ECO:0007669"/>
    <property type="project" value="InterPro"/>
</dbReference>
<evidence type="ECO:0000313" key="7">
    <source>
        <dbReference type="Proteomes" id="UP000091820"/>
    </source>
</evidence>
<dbReference type="VEuPathDB" id="VectorBase:GBRI028584"/>
<feature type="compositionally biased region" description="Polar residues" evidence="4">
    <location>
        <begin position="261"/>
        <end position="279"/>
    </location>
</feature>
<protein>
    <recommendedName>
        <fullName evidence="2">Proteasome inhibitor PI31 subunit</fullName>
    </recommendedName>
</protein>
<dbReference type="Gene3D" id="3.40.1000.30">
    <property type="match status" value="1"/>
</dbReference>
<evidence type="ECO:0000256" key="1">
    <source>
        <dbReference type="ARBA" id="ARBA00006405"/>
    </source>
</evidence>
<sequence length="308" mass="35401">MLYALLILNDSAGVQYSVEIQATIAVRRGRYSMVGTNGEKIYRYWTKIMERRFQFVSNLPKPGLQSSVRCKEFLLEMARNWLSLETRIKSIDLERGVPGSSKITMSGDYFFGWDLLYKIIEKDINKKEDVLIAFAHFILSKHLQFRCIGLGQEKILTADDEIASSELLPNNWNADEHQYAIRYIYNKQLYLLLGVRAEGYLIITLLDVKTRKVSNISLRSEELVHSIRGSITKMIPSASHLADKCRIELLQPIFQGQNKSIATQTNTKSSSQLDSSRISKNGPRRSGYENSINNPLAWYYGLFFYPFL</sequence>
<feature type="region of interest" description="Disordered" evidence="4">
    <location>
        <begin position="261"/>
        <end position="286"/>
    </location>
</feature>
<comment type="similarity">
    <text evidence="1">Belongs to the proteasome inhibitor PI31 family.</text>
</comment>
<organism evidence="6 7">
    <name type="scientific">Glossina brevipalpis</name>
    <dbReference type="NCBI Taxonomy" id="37001"/>
    <lineage>
        <taxon>Eukaryota</taxon>
        <taxon>Metazoa</taxon>
        <taxon>Ecdysozoa</taxon>
        <taxon>Arthropoda</taxon>
        <taxon>Hexapoda</taxon>
        <taxon>Insecta</taxon>
        <taxon>Pterygota</taxon>
        <taxon>Neoptera</taxon>
        <taxon>Endopterygota</taxon>
        <taxon>Diptera</taxon>
        <taxon>Brachycera</taxon>
        <taxon>Muscomorpha</taxon>
        <taxon>Hippoboscoidea</taxon>
        <taxon>Glossinidae</taxon>
        <taxon>Glossina</taxon>
    </lineage>
</organism>
<evidence type="ECO:0000256" key="2">
    <source>
        <dbReference type="ARBA" id="ARBA00015575"/>
    </source>
</evidence>
<evidence type="ECO:0000256" key="4">
    <source>
        <dbReference type="SAM" id="MobiDB-lite"/>
    </source>
</evidence>
<dbReference type="GO" id="GO:0000502">
    <property type="term" value="C:proteasome complex"/>
    <property type="evidence" value="ECO:0007669"/>
    <property type="project" value="UniProtKB-KW"/>
</dbReference>
<dbReference type="EnsemblMetazoa" id="GBRI028584-RA">
    <property type="protein sequence ID" value="GBRI028584-PA"/>
    <property type="gene ID" value="GBRI028584"/>
</dbReference>
<dbReference type="PANTHER" id="PTHR13266:SF1">
    <property type="entry name" value="PROTEASOME INHIBITOR PI31 SUBUNIT"/>
    <property type="match status" value="1"/>
</dbReference>
<keyword evidence="3" id="KW-0647">Proteasome</keyword>
<evidence type="ECO:0000313" key="6">
    <source>
        <dbReference type="EnsemblMetazoa" id="GBRI028584-PA"/>
    </source>
</evidence>
<dbReference type="InterPro" id="IPR045128">
    <property type="entry name" value="PI31-like"/>
</dbReference>
<dbReference type="InterPro" id="IPR021625">
    <property type="entry name" value="PI31_Prot_N"/>
</dbReference>
<name>A0A1A9WQS9_9MUSC</name>
<reference evidence="6" key="2">
    <citation type="submission" date="2020-05" db="UniProtKB">
        <authorList>
            <consortium name="EnsemblMetazoa"/>
        </authorList>
    </citation>
    <scope>IDENTIFICATION</scope>
    <source>
        <strain evidence="6">IAEA</strain>
    </source>
</reference>
<dbReference type="Pfam" id="PF11566">
    <property type="entry name" value="PI31_Prot_N"/>
    <property type="match status" value="1"/>
</dbReference>